<dbReference type="AlphaFoldDB" id="A0A812KV55"/>
<accession>A0A812KV55</accession>
<evidence type="ECO:0000313" key="3">
    <source>
        <dbReference type="Proteomes" id="UP000604046"/>
    </source>
</evidence>
<comment type="caution">
    <text evidence="2">The sequence shown here is derived from an EMBL/GenBank/DDBJ whole genome shotgun (WGS) entry which is preliminary data.</text>
</comment>
<sequence>MARRAMPDSDSNKGEKATARTGPKLAFRLVERGKAGDGSGAAGDDALVPGGPARKRRSLKDDEQLRNRRSFTVEELAALAALAGTGLQATKAAAADGLGVAAALASALGPSRKLGLAEKVLLKALLEPAEAEESFGPGPELQKALGLVVTTRTPPPPAQAGGVASAAPQPQLSRTEPPPPPGAPPSNLQPPPPPPGAPASRELAGATANADVPISAAKRTVDPSEWPPPSAQAVQQMLARFPQLDGHCRGSLMNLPPQFALAILWDMDAKGGPEEIRDPQAFVFSAAQTLLRLPPGAVTGLPVPAAPLLAPATGFAAPPPPVFAVQ</sequence>
<gene>
    <name evidence="2" type="primary">CYB2</name>
    <name evidence="2" type="ORF">SNAT2548_LOCUS10213</name>
</gene>
<protein>
    <submittedName>
        <fullName evidence="2">CYB2 protein</fullName>
    </submittedName>
</protein>
<organism evidence="2 3">
    <name type="scientific">Symbiodinium natans</name>
    <dbReference type="NCBI Taxonomy" id="878477"/>
    <lineage>
        <taxon>Eukaryota</taxon>
        <taxon>Sar</taxon>
        <taxon>Alveolata</taxon>
        <taxon>Dinophyceae</taxon>
        <taxon>Suessiales</taxon>
        <taxon>Symbiodiniaceae</taxon>
        <taxon>Symbiodinium</taxon>
    </lineage>
</organism>
<reference evidence="2" key="1">
    <citation type="submission" date="2021-02" db="EMBL/GenBank/DDBJ databases">
        <authorList>
            <person name="Dougan E. K."/>
            <person name="Rhodes N."/>
            <person name="Thang M."/>
            <person name="Chan C."/>
        </authorList>
    </citation>
    <scope>NUCLEOTIDE SEQUENCE</scope>
</reference>
<feature type="region of interest" description="Disordered" evidence="1">
    <location>
        <begin position="1"/>
        <end position="63"/>
    </location>
</feature>
<feature type="compositionally biased region" description="Basic and acidic residues" evidence="1">
    <location>
        <begin position="1"/>
        <end position="18"/>
    </location>
</feature>
<proteinExistence type="predicted"/>
<dbReference type="EMBL" id="CAJNDS010000835">
    <property type="protein sequence ID" value="CAE7236651.1"/>
    <property type="molecule type" value="Genomic_DNA"/>
</dbReference>
<keyword evidence="3" id="KW-1185">Reference proteome</keyword>
<dbReference type="Proteomes" id="UP000604046">
    <property type="component" value="Unassembled WGS sequence"/>
</dbReference>
<evidence type="ECO:0000313" key="2">
    <source>
        <dbReference type="EMBL" id="CAE7236651.1"/>
    </source>
</evidence>
<evidence type="ECO:0000256" key="1">
    <source>
        <dbReference type="SAM" id="MobiDB-lite"/>
    </source>
</evidence>
<name>A0A812KV55_9DINO</name>
<feature type="compositionally biased region" description="Pro residues" evidence="1">
    <location>
        <begin position="176"/>
        <end position="197"/>
    </location>
</feature>
<feature type="region of interest" description="Disordered" evidence="1">
    <location>
        <begin position="150"/>
        <end position="206"/>
    </location>
</feature>